<sequence length="255" mass="28509">MPENVPDRTIGGCRRANSTVCSFQFDDPCSDGVRCSVTTVQDFATADRFAEDVADKLNQTYGIIPFLVVAKWNRKKIDFNREMSEATFNHPEAIKSYRSYHDYLEEAIATIERKFHGQGLLLDVHQHAQGNYTMVGTLLTGAQLNRGELSSTSIELLIRSSCSQNRSECIRGSKAFGTFLESNELGIAYPSLNNPMPGNKTFYGGGFITKNYISRINAIQTELSYVVRDGVLIVIKLIRIPICFSLMQISKLVPM</sequence>
<name>A0A814UCK4_9BILA</name>
<reference evidence="1" key="1">
    <citation type="submission" date="2021-02" db="EMBL/GenBank/DDBJ databases">
        <authorList>
            <person name="Nowell W R."/>
        </authorList>
    </citation>
    <scope>NUCLEOTIDE SEQUENCE</scope>
</reference>
<evidence type="ECO:0000313" key="2">
    <source>
        <dbReference type="Proteomes" id="UP000663864"/>
    </source>
</evidence>
<comment type="caution">
    <text evidence="1">The sequence shown here is derived from an EMBL/GenBank/DDBJ whole genome shotgun (WGS) entry which is preliminary data.</text>
</comment>
<dbReference type="Proteomes" id="UP000663864">
    <property type="component" value="Unassembled WGS sequence"/>
</dbReference>
<dbReference type="EMBL" id="CAJNOT010001246">
    <property type="protein sequence ID" value="CAF1170379.1"/>
    <property type="molecule type" value="Genomic_DNA"/>
</dbReference>
<accession>A0A814UCK4</accession>
<organism evidence="1 2">
    <name type="scientific">Rotaria sordida</name>
    <dbReference type="NCBI Taxonomy" id="392033"/>
    <lineage>
        <taxon>Eukaryota</taxon>
        <taxon>Metazoa</taxon>
        <taxon>Spiralia</taxon>
        <taxon>Gnathifera</taxon>
        <taxon>Rotifera</taxon>
        <taxon>Eurotatoria</taxon>
        <taxon>Bdelloidea</taxon>
        <taxon>Philodinida</taxon>
        <taxon>Philodinidae</taxon>
        <taxon>Rotaria</taxon>
    </lineage>
</organism>
<gene>
    <name evidence="1" type="ORF">ZHD862_LOCUS21179</name>
</gene>
<dbReference type="SUPFAM" id="SSF53187">
    <property type="entry name" value="Zn-dependent exopeptidases"/>
    <property type="match status" value="1"/>
</dbReference>
<proteinExistence type="predicted"/>
<dbReference type="Gene3D" id="3.40.630.40">
    <property type="entry name" value="Zn-dependent exopeptidases"/>
    <property type="match status" value="1"/>
</dbReference>
<protein>
    <submittedName>
        <fullName evidence="1">Uncharacterized protein</fullName>
    </submittedName>
</protein>
<evidence type="ECO:0000313" key="1">
    <source>
        <dbReference type="EMBL" id="CAF1170379.1"/>
    </source>
</evidence>
<dbReference type="AlphaFoldDB" id="A0A814UCK4"/>